<feature type="compositionally biased region" description="Low complexity" evidence="1">
    <location>
        <begin position="105"/>
        <end position="115"/>
    </location>
</feature>
<evidence type="ECO:0000313" key="2">
    <source>
        <dbReference type="EMBL" id="KAK2947128.1"/>
    </source>
</evidence>
<reference evidence="2 3" key="1">
    <citation type="journal article" date="2022" name="bioRxiv">
        <title>Genomics of Preaxostyla Flagellates Illuminates Evolutionary Transitions and the Path Towards Mitochondrial Loss.</title>
        <authorList>
            <person name="Novak L.V.F."/>
            <person name="Treitli S.C."/>
            <person name="Pyrih J."/>
            <person name="Halakuc P."/>
            <person name="Pipaliya S.V."/>
            <person name="Vacek V."/>
            <person name="Brzon O."/>
            <person name="Soukal P."/>
            <person name="Eme L."/>
            <person name="Dacks J.B."/>
            <person name="Karnkowska A."/>
            <person name="Elias M."/>
            <person name="Hampl V."/>
        </authorList>
    </citation>
    <scope>NUCLEOTIDE SEQUENCE [LARGE SCALE GENOMIC DNA]</scope>
    <source>
        <strain evidence="2">NAU3</strain>
        <tissue evidence="2">Gut</tissue>
    </source>
</reference>
<gene>
    <name evidence="2" type="ORF">BLNAU_17904</name>
</gene>
<protein>
    <submittedName>
        <fullName evidence="2">Uncharacterized protein</fullName>
    </submittedName>
</protein>
<evidence type="ECO:0000256" key="1">
    <source>
        <dbReference type="SAM" id="MobiDB-lite"/>
    </source>
</evidence>
<organism evidence="2 3">
    <name type="scientific">Blattamonas nauphoetae</name>
    <dbReference type="NCBI Taxonomy" id="2049346"/>
    <lineage>
        <taxon>Eukaryota</taxon>
        <taxon>Metamonada</taxon>
        <taxon>Preaxostyla</taxon>
        <taxon>Oxymonadida</taxon>
        <taxon>Blattamonas</taxon>
    </lineage>
</organism>
<dbReference type="Proteomes" id="UP001281761">
    <property type="component" value="Unassembled WGS sequence"/>
</dbReference>
<feature type="compositionally biased region" description="Basic residues" evidence="1">
    <location>
        <begin position="116"/>
        <end position="128"/>
    </location>
</feature>
<sequence length="211" mass="23556">MITGWRWNSCPEESSRHLTIFIFFICSRFWSPTDSAVSSMIFLLKILCGEMRKSFYALLRHVLAVLLKRESVNKLASFSSLFPPTPSFPSLSLSPHPPTPRPPVATKAPLAAPQKAPKRATTAKHRPNQHCPQQVPTPTAPSRSSARRRYLRPHITSSSSSRRATQKARSTHTASLAVWERRAGRECCLTVLSLVIGRFVADHFNEKGVGL</sequence>
<comment type="caution">
    <text evidence="2">The sequence shown here is derived from an EMBL/GenBank/DDBJ whole genome shotgun (WGS) entry which is preliminary data.</text>
</comment>
<proteinExistence type="predicted"/>
<accession>A0ABQ9X6A3</accession>
<name>A0ABQ9X6A3_9EUKA</name>
<keyword evidence="3" id="KW-1185">Reference proteome</keyword>
<dbReference type="EMBL" id="JARBJD010000209">
    <property type="protein sequence ID" value="KAK2947128.1"/>
    <property type="molecule type" value="Genomic_DNA"/>
</dbReference>
<feature type="region of interest" description="Disordered" evidence="1">
    <location>
        <begin position="89"/>
        <end position="174"/>
    </location>
</feature>
<evidence type="ECO:0000313" key="3">
    <source>
        <dbReference type="Proteomes" id="UP001281761"/>
    </source>
</evidence>